<feature type="domain" description="DRBM" evidence="4">
    <location>
        <begin position="288"/>
        <end position="356"/>
    </location>
</feature>
<gene>
    <name evidence="5" type="ORF">ACHHYP_00469</name>
</gene>
<dbReference type="Proteomes" id="UP000243579">
    <property type="component" value="Unassembled WGS sequence"/>
</dbReference>
<dbReference type="InterPro" id="IPR040375">
    <property type="entry name" value="DGCR8"/>
</dbReference>
<feature type="compositionally biased region" description="Polar residues" evidence="2">
    <location>
        <begin position="537"/>
        <end position="547"/>
    </location>
</feature>
<reference evidence="5 6" key="1">
    <citation type="journal article" date="2014" name="Genome Biol. Evol.">
        <title>The secreted proteins of Achlya hypogyna and Thraustotheca clavata identify the ancestral oomycete secretome and reveal gene acquisitions by horizontal gene transfer.</title>
        <authorList>
            <person name="Misner I."/>
            <person name="Blouin N."/>
            <person name="Leonard G."/>
            <person name="Richards T.A."/>
            <person name="Lane C.E."/>
        </authorList>
    </citation>
    <scope>NUCLEOTIDE SEQUENCE [LARGE SCALE GENOMIC DNA]</scope>
    <source>
        <strain evidence="5 6">ATCC 48635</strain>
    </source>
</reference>
<dbReference type="SMART" id="SM00358">
    <property type="entry name" value="DSRM"/>
    <property type="match status" value="2"/>
</dbReference>
<dbReference type="InterPro" id="IPR014720">
    <property type="entry name" value="dsRBD_dom"/>
</dbReference>
<feature type="domain" description="DRBM" evidence="4">
    <location>
        <begin position="167"/>
        <end position="234"/>
    </location>
</feature>
<evidence type="ECO:0008006" key="7">
    <source>
        <dbReference type="Google" id="ProtNLM"/>
    </source>
</evidence>
<dbReference type="STRING" id="1202772.A0A1V9ZAP2"/>
<dbReference type="InterPro" id="IPR036020">
    <property type="entry name" value="WW_dom_sf"/>
</dbReference>
<protein>
    <recommendedName>
        <fullName evidence="7">DRBM domain-containing protein</fullName>
    </recommendedName>
</protein>
<evidence type="ECO:0000256" key="1">
    <source>
        <dbReference type="PROSITE-ProRule" id="PRU00266"/>
    </source>
</evidence>
<dbReference type="PANTHER" id="PTHR13482">
    <property type="entry name" value="MICRORNA PROCESSOR COMPLEX SUBUNIT DGCR8"/>
    <property type="match status" value="1"/>
</dbReference>
<dbReference type="SUPFAM" id="SSF51045">
    <property type="entry name" value="WW domain"/>
    <property type="match status" value="1"/>
</dbReference>
<feature type="compositionally biased region" description="Low complexity" evidence="2">
    <location>
        <begin position="471"/>
        <end position="484"/>
    </location>
</feature>
<dbReference type="GO" id="GO:0042802">
    <property type="term" value="F:identical protein binding"/>
    <property type="evidence" value="ECO:0007669"/>
    <property type="project" value="InterPro"/>
</dbReference>
<evidence type="ECO:0000259" key="4">
    <source>
        <dbReference type="PROSITE" id="PS50137"/>
    </source>
</evidence>
<evidence type="ECO:0000259" key="3">
    <source>
        <dbReference type="PROSITE" id="PS50020"/>
    </source>
</evidence>
<dbReference type="Gene3D" id="3.30.160.20">
    <property type="match status" value="2"/>
</dbReference>
<comment type="caution">
    <text evidence="5">The sequence shown here is derived from an EMBL/GenBank/DDBJ whole genome shotgun (WGS) entry which is preliminary data.</text>
</comment>
<dbReference type="PROSITE" id="PS50137">
    <property type="entry name" value="DS_RBD"/>
    <property type="match status" value="2"/>
</dbReference>
<feature type="compositionally biased region" description="Low complexity" evidence="2">
    <location>
        <begin position="548"/>
        <end position="558"/>
    </location>
</feature>
<dbReference type="GO" id="GO:0070878">
    <property type="term" value="F:primary miRNA binding"/>
    <property type="evidence" value="ECO:0007669"/>
    <property type="project" value="TreeGrafter"/>
</dbReference>
<dbReference type="SUPFAM" id="SSF54768">
    <property type="entry name" value="dsRNA-binding domain-like"/>
    <property type="match status" value="2"/>
</dbReference>
<proteinExistence type="predicted"/>
<feature type="region of interest" description="Disordered" evidence="2">
    <location>
        <begin position="405"/>
        <end position="486"/>
    </location>
</feature>
<keyword evidence="6" id="KW-1185">Reference proteome</keyword>
<feature type="compositionally biased region" description="Basic and acidic residues" evidence="2">
    <location>
        <begin position="578"/>
        <end position="588"/>
    </location>
</feature>
<dbReference type="Pfam" id="PF00035">
    <property type="entry name" value="dsrm"/>
    <property type="match status" value="2"/>
</dbReference>
<sequence>MSKRPLDNDDAAADETAFECTTYSDKPLPSGWKKVVHRSGLACFLHEASGVVTWTKPYVATADSATSLEAAVAMHVPPLEIFAEGCGMRNPDRNQPVKRIQADAIIRRMNRLLPAESEGDTTEQVPSKKVKREPTGSPSPPKHPTAADTRGKIVVNGVTFEDPTGKTAMAFLLDYAKNWVNAIPEYQQTNADDGGLPFRCTVSIAGKEYGSAGGVTKLVARQGAAEAALATLLPDYWNTFKKSGLLREVDIMGVEMTKAPTIDMARFKELSITDPLVLQACMDLSIKTPAQLLAEFQTRNKGTAVNYTTVNLAYTNDRNNFKVVASNGQHAAEAVAPNKKLAKQYAAQALLHVLHPTITTYFDMVEFHENCVLKGSGAKPKPGLLGAVGPVKSGTTKFARYGGTHGAKSYNGDPAASRPANPFTRPDDIHGGRSLPSAQPRLHGSTGSQHAPRARFEYKDSSPLYERTFNSAPPSYTPPSSYRYQNDYNQEKDYYNTSDGTFYGEVKREPAYYPSAPQEGYSRSYEYRPQWEASPPAQYQYTAPHNSQPALLPAPTQAARHRQPPSGGYSKPNPIHQLKSELRKSLKY</sequence>
<keyword evidence="1" id="KW-0694">RNA-binding</keyword>
<feature type="region of interest" description="Disordered" evidence="2">
    <location>
        <begin position="111"/>
        <end position="150"/>
    </location>
</feature>
<name>A0A1V9ZAP2_ACHHY</name>
<evidence type="ECO:0000313" key="5">
    <source>
        <dbReference type="EMBL" id="OQR95064.1"/>
    </source>
</evidence>
<dbReference type="PROSITE" id="PS50020">
    <property type="entry name" value="WW_DOMAIN_2"/>
    <property type="match status" value="1"/>
</dbReference>
<dbReference type="PANTHER" id="PTHR13482:SF3">
    <property type="entry name" value="MICROPROCESSOR COMPLEX SUBUNIT DGCR8"/>
    <property type="match status" value="1"/>
</dbReference>
<dbReference type="OrthoDB" id="112668at2759"/>
<evidence type="ECO:0000256" key="2">
    <source>
        <dbReference type="SAM" id="MobiDB-lite"/>
    </source>
</evidence>
<feature type="domain" description="WW" evidence="3">
    <location>
        <begin position="26"/>
        <end position="59"/>
    </location>
</feature>
<dbReference type="InterPro" id="IPR001202">
    <property type="entry name" value="WW_dom"/>
</dbReference>
<evidence type="ECO:0000313" key="6">
    <source>
        <dbReference type="Proteomes" id="UP000243579"/>
    </source>
</evidence>
<accession>A0A1V9ZAP2</accession>
<dbReference type="SMART" id="SM00456">
    <property type="entry name" value="WW"/>
    <property type="match status" value="1"/>
</dbReference>
<dbReference type="Gene3D" id="2.20.70.10">
    <property type="match status" value="1"/>
</dbReference>
<dbReference type="GO" id="GO:0070877">
    <property type="term" value="C:microprocessor complex"/>
    <property type="evidence" value="ECO:0007669"/>
    <property type="project" value="InterPro"/>
</dbReference>
<dbReference type="AlphaFoldDB" id="A0A1V9ZAP2"/>
<dbReference type="EMBL" id="JNBR01000337">
    <property type="protein sequence ID" value="OQR95064.1"/>
    <property type="molecule type" value="Genomic_DNA"/>
</dbReference>
<organism evidence="5 6">
    <name type="scientific">Achlya hypogyna</name>
    <name type="common">Oomycete</name>
    <name type="synonym">Protoachlya hypogyna</name>
    <dbReference type="NCBI Taxonomy" id="1202772"/>
    <lineage>
        <taxon>Eukaryota</taxon>
        <taxon>Sar</taxon>
        <taxon>Stramenopiles</taxon>
        <taxon>Oomycota</taxon>
        <taxon>Saprolegniomycetes</taxon>
        <taxon>Saprolegniales</taxon>
        <taxon>Achlyaceae</taxon>
        <taxon>Achlya</taxon>
    </lineage>
</organism>
<dbReference type="GO" id="GO:0031053">
    <property type="term" value="P:primary miRNA processing"/>
    <property type="evidence" value="ECO:0007669"/>
    <property type="project" value="InterPro"/>
</dbReference>
<dbReference type="GO" id="GO:0020037">
    <property type="term" value="F:heme binding"/>
    <property type="evidence" value="ECO:0007669"/>
    <property type="project" value="InterPro"/>
</dbReference>
<dbReference type="GO" id="GO:0003725">
    <property type="term" value="F:double-stranded RNA binding"/>
    <property type="evidence" value="ECO:0007669"/>
    <property type="project" value="TreeGrafter"/>
</dbReference>
<feature type="region of interest" description="Disordered" evidence="2">
    <location>
        <begin position="535"/>
        <end position="588"/>
    </location>
</feature>